<dbReference type="Gene3D" id="2.40.50.140">
    <property type="entry name" value="Nucleic acid-binding proteins"/>
    <property type="match status" value="1"/>
</dbReference>
<dbReference type="NCBIfam" id="TIGR00613">
    <property type="entry name" value="reco"/>
    <property type="match status" value="1"/>
</dbReference>
<sequence length="247" mass="27157">MAEMRSPAIVLRGRDYREADRLVTLLTRDAGKVTVVARGTKKTKSKFSALVEPLTLGHFLLRRGKSLDTLIQGEIIKPYNSLRKDLLLFTYAQYFCEVCERSLPENEPAVPVFTLLLTALETLETEADSARVARCFELNLLDELGFRPVLDACCTCGTATGPFLFTPGHGGLLCGHCPREPGSFPVSGATVAIMQRFLDQGFHRLAVCNVSPAANEEIRKVCAGIFRDSLGVAQLKTLSFLKTMESI</sequence>
<evidence type="ECO:0000256" key="7">
    <source>
        <dbReference type="HAMAP-Rule" id="MF_00201"/>
    </source>
</evidence>
<evidence type="ECO:0000256" key="4">
    <source>
        <dbReference type="ARBA" id="ARBA00023172"/>
    </source>
</evidence>
<name>C0GKW6_DETAL</name>
<dbReference type="Proteomes" id="UP000006443">
    <property type="component" value="Unassembled WGS sequence"/>
</dbReference>
<dbReference type="Gene3D" id="1.20.1440.120">
    <property type="entry name" value="Recombination protein O, C-terminal domain"/>
    <property type="match status" value="1"/>
</dbReference>
<dbReference type="SUPFAM" id="SSF50249">
    <property type="entry name" value="Nucleic acid-binding proteins"/>
    <property type="match status" value="1"/>
</dbReference>
<dbReference type="eggNOG" id="COG1381">
    <property type="taxonomic scope" value="Bacteria"/>
</dbReference>
<dbReference type="GO" id="GO:0006302">
    <property type="term" value="P:double-strand break repair"/>
    <property type="evidence" value="ECO:0007669"/>
    <property type="project" value="TreeGrafter"/>
</dbReference>
<evidence type="ECO:0000256" key="2">
    <source>
        <dbReference type="ARBA" id="ARBA00021310"/>
    </source>
</evidence>
<dbReference type="OrthoDB" id="9797083at2"/>
<dbReference type="InterPro" id="IPR003717">
    <property type="entry name" value="RecO"/>
</dbReference>
<dbReference type="AlphaFoldDB" id="C0GKW6"/>
<dbReference type="PANTHER" id="PTHR33991">
    <property type="entry name" value="DNA REPAIR PROTEIN RECO"/>
    <property type="match status" value="1"/>
</dbReference>
<dbReference type="HAMAP" id="MF_00201">
    <property type="entry name" value="RecO"/>
    <property type="match status" value="1"/>
</dbReference>
<reference evidence="9 10" key="1">
    <citation type="submission" date="2009-02" db="EMBL/GenBank/DDBJ databases">
        <title>Sequencing of the draft genome and assembly of Dethiobacter alkaliphilus AHT 1.</title>
        <authorList>
            <consortium name="US DOE Joint Genome Institute (JGI-PGF)"/>
            <person name="Lucas S."/>
            <person name="Copeland A."/>
            <person name="Lapidus A."/>
            <person name="Glavina del Rio T."/>
            <person name="Dalin E."/>
            <person name="Tice H."/>
            <person name="Bruce D."/>
            <person name="Goodwin L."/>
            <person name="Pitluck S."/>
            <person name="Larimer F."/>
            <person name="Land M.L."/>
            <person name="Hauser L."/>
            <person name="Muyzer G."/>
        </authorList>
    </citation>
    <scope>NUCLEOTIDE SEQUENCE [LARGE SCALE GENOMIC DNA]</scope>
    <source>
        <strain evidence="9 10">AHT 1</strain>
    </source>
</reference>
<evidence type="ECO:0000313" key="9">
    <source>
        <dbReference type="EMBL" id="EEG76018.1"/>
    </source>
</evidence>
<comment type="caution">
    <text evidence="9">The sequence shown here is derived from an EMBL/GenBank/DDBJ whole genome shotgun (WGS) entry which is preliminary data.</text>
</comment>
<keyword evidence="3 7" id="KW-0227">DNA damage</keyword>
<evidence type="ECO:0000256" key="5">
    <source>
        <dbReference type="ARBA" id="ARBA00023204"/>
    </source>
</evidence>
<dbReference type="EMBL" id="ACJM01000029">
    <property type="protein sequence ID" value="EEG76018.1"/>
    <property type="molecule type" value="Genomic_DNA"/>
</dbReference>
<keyword evidence="5 7" id="KW-0234">DNA repair</keyword>
<dbReference type="InterPro" id="IPR012340">
    <property type="entry name" value="NA-bd_OB-fold"/>
</dbReference>
<dbReference type="Pfam" id="PF11967">
    <property type="entry name" value="RecO_N"/>
    <property type="match status" value="1"/>
</dbReference>
<organism evidence="9 10">
    <name type="scientific">Dethiobacter alkaliphilus AHT 1</name>
    <dbReference type="NCBI Taxonomy" id="555088"/>
    <lineage>
        <taxon>Bacteria</taxon>
        <taxon>Bacillati</taxon>
        <taxon>Bacillota</taxon>
        <taxon>Dethiobacteria</taxon>
        <taxon>Dethiobacterales</taxon>
        <taxon>Dethiobacteraceae</taxon>
        <taxon>Dethiobacter</taxon>
    </lineage>
</organism>
<gene>
    <name evidence="7" type="primary">recO</name>
    <name evidence="9" type="ORF">DealDRAFT_3125</name>
</gene>
<evidence type="ECO:0000256" key="3">
    <source>
        <dbReference type="ARBA" id="ARBA00022763"/>
    </source>
</evidence>
<evidence type="ECO:0000313" key="10">
    <source>
        <dbReference type="Proteomes" id="UP000006443"/>
    </source>
</evidence>
<comment type="function">
    <text evidence="7">Involved in DNA repair and RecF pathway recombination.</text>
</comment>
<dbReference type="PANTHER" id="PTHR33991:SF1">
    <property type="entry name" value="DNA REPAIR PROTEIN RECO"/>
    <property type="match status" value="1"/>
</dbReference>
<evidence type="ECO:0000259" key="8">
    <source>
        <dbReference type="Pfam" id="PF11967"/>
    </source>
</evidence>
<dbReference type="RefSeq" id="WP_008519242.1">
    <property type="nucleotide sequence ID" value="NZ_ACJM01000029.1"/>
</dbReference>
<dbReference type="InterPro" id="IPR037278">
    <property type="entry name" value="ARFGAP/RecO"/>
</dbReference>
<dbReference type="Pfam" id="PF02565">
    <property type="entry name" value="RecO_C"/>
    <property type="match status" value="1"/>
</dbReference>
<keyword evidence="10" id="KW-1185">Reference proteome</keyword>
<dbReference type="STRING" id="555088.DealDRAFT_3125"/>
<dbReference type="GO" id="GO:0043590">
    <property type="term" value="C:bacterial nucleoid"/>
    <property type="evidence" value="ECO:0007669"/>
    <property type="project" value="TreeGrafter"/>
</dbReference>
<proteinExistence type="inferred from homology"/>
<dbReference type="InterPro" id="IPR022572">
    <property type="entry name" value="DNA_rep/recomb_RecO_N"/>
</dbReference>
<dbReference type="SUPFAM" id="SSF57863">
    <property type="entry name" value="ArfGap/RecO-like zinc finger"/>
    <property type="match status" value="1"/>
</dbReference>
<dbReference type="GO" id="GO:0006310">
    <property type="term" value="P:DNA recombination"/>
    <property type="evidence" value="ECO:0007669"/>
    <property type="project" value="UniProtKB-UniRule"/>
</dbReference>
<evidence type="ECO:0000256" key="6">
    <source>
        <dbReference type="ARBA" id="ARBA00033409"/>
    </source>
</evidence>
<comment type="similarity">
    <text evidence="1 7">Belongs to the RecO family.</text>
</comment>
<accession>C0GKW6</accession>
<keyword evidence="4 7" id="KW-0233">DNA recombination</keyword>
<feature type="domain" description="DNA replication/recombination mediator RecO N-terminal" evidence="8">
    <location>
        <begin position="1"/>
        <end position="79"/>
    </location>
</feature>
<dbReference type="InterPro" id="IPR042242">
    <property type="entry name" value="RecO_C"/>
</dbReference>
<protein>
    <recommendedName>
        <fullName evidence="2 7">DNA repair protein RecO</fullName>
    </recommendedName>
    <alternativeName>
        <fullName evidence="6 7">Recombination protein O</fullName>
    </alternativeName>
</protein>
<evidence type="ECO:0000256" key="1">
    <source>
        <dbReference type="ARBA" id="ARBA00007452"/>
    </source>
</evidence>